<organism evidence="1 2">
    <name type="scientific">Citrus x changshan-huyou</name>
    <dbReference type="NCBI Taxonomy" id="2935761"/>
    <lineage>
        <taxon>Eukaryota</taxon>
        <taxon>Viridiplantae</taxon>
        <taxon>Streptophyta</taxon>
        <taxon>Embryophyta</taxon>
        <taxon>Tracheophyta</taxon>
        <taxon>Spermatophyta</taxon>
        <taxon>Magnoliopsida</taxon>
        <taxon>eudicotyledons</taxon>
        <taxon>Gunneridae</taxon>
        <taxon>Pentapetalae</taxon>
        <taxon>rosids</taxon>
        <taxon>malvids</taxon>
        <taxon>Sapindales</taxon>
        <taxon>Rutaceae</taxon>
        <taxon>Aurantioideae</taxon>
        <taxon>Citrus</taxon>
    </lineage>
</organism>
<protein>
    <submittedName>
        <fullName evidence="1">Uncharacterized protein</fullName>
    </submittedName>
</protein>
<evidence type="ECO:0000313" key="2">
    <source>
        <dbReference type="Proteomes" id="UP001428341"/>
    </source>
</evidence>
<gene>
    <name evidence="1" type="ORF">WN944_015058</name>
</gene>
<proteinExistence type="predicted"/>
<evidence type="ECO:0000313" key="1">
    <source>
        <dbReference type="EMBL" id="KAK9199865.1"/>
    </source>
</evidence>
<dbReference type="EMBL" id="JBCGBO010000005">
    <property type="protein sequence ID" value="KAK9199865.1"/>
    <property type="molecule type" value="Genomic_DNA"/>
</dbReference>
<name>A0AAP0QMA8_9ROSI</name>
<accession>A0AAP0QMA8</accession>
<sequence length="43" mass="4629">MSAATQLNPTVSTILCQPSQELAVAESAFTEAETDSVRWMLSN</sequence>
<dbReference type="Proteomes" id="UP001428341">
    <property type="component" value="Unassembled WGS sequence"/>
</dbReference>
<dbReference type="AlphaFoldDB" id="A0AAP0QMA8"/>
<comment type="caution">
    <text evidence="1">The sequence shown here is derived from an EMBL/GenBank/DDBJ whole genome shotgun (WGS) entry which is preliminary data.</text>
</comment>
<keyword evidence="2" id="KW-1185">Reference proteome</keyword>
<reference evidence="1 2" key="1">
    <citation type="submission" date="2024-05" db="EMBL/GenBank/DDBJ databases">
        <title>Haplotype-resolved chromosome-level genome assembly of Huyou (Citrus changshanensis).</title>
        <authorList>
            <person name="Miao C."/>
            <person name="Chen W."/>
            <person name="Wu Y."/>
            <person name="Wang L."/>
            <person name="Zhao S."/>
            <person name="Grierson D."/>
            <person name="Xu C."/>
            <person name="Chen K."/>
        </authorList>
    </citation>
    <scope>NUCLEOTIDE SEQUENCE [LARGE SCALE GENOMIC DNA]</scope>
    <source>
        <strain evidence="1">01-14</strain>
        <tissue evidence="1">Leaf</tissue>
    </source>
</reference>